<keyword evidence="13" id="KW-1185">Reference proteome</keyword>
<feature type="domain" description="Prephenate dehydratase" evidence="10">
    <location>
        <begin position="2"/>
        <end position="183"/>
    </location>
</feature>
<protein>
    <recommendedName>
        <fullName evidence="3">Prephenate dehydratase</fullName>
        <ecNumber evidence="2">4.2.1.51</ecNumber>
    </recommendedName>
</protein>
<dbReference type="Pfam" id="PF00800">
    <property type="entry name" value="PDT"/>
    <property type="match status" value="1"/>
</dbReference>
<dbReference type="Gene3D" id="3.40.190.10">
    <property type="entry name" value="Periplasmic binding protein-like II"/>
    <property type="match status" value="2"/>
</dbReference>
<dbReference type="CDD" id="cd04905">
    <property type="entry name" value="ACT_CM-PDT"/>
    <property type="match status" value="1"/>
</dbReference>
<dbReference type="AlphaFoldDB" id="A0A917LDQ3"/>
<name>A0A917LDQ3_9ACTN</name>
<comment type="caution">
    <text evidence="12">The sequence shown here is derived from an EMBL/GenBank/DDBJ whole genome shotgun (WGS) entry which is preliminary data.</text>
</comment>
<dbReference type="InterPro" id="IPR002912">
    <property type="entry name" value="ACT_dom"/>
</dbReference>
<dbReference type="Gene3D" id="3.30.70.260">
    <property type="match status" value="1"/>
</dbReference>
<dbReference type="GO" id="GO:0009094">
    <property type="term" value="P:L-phenylalanine biosynthetic process"/>
    <property type="evidence" value="ECO:0007669"/>
    <property type="project" value="UniProtKB-KW"/>
</dbReference>
<organism evidence="12 13">
    <name type="scientific">Streptomyces lacrimifluminis</name>
    <dbReference type="NCBI Taxonomy" id="1500077"/>
    <lineage>
        <taxon>Bacteria</taxon>
        <taxon>Bacillati</taxon>
        <taxon>Actinomycetota</taxon>
        <taxon>Actinomycetes</taxon>
        <taxon>Kitasatosporales</taxon>
        <taxon>Streptomycetaceae</taxon>
        <taxon>Streptomyces</taxon>
    </lineage>
</organism>
<dbReference type="RefSeq" id="WP_189151013.1">
    <property type="nucleotide sequence ID" value="NZ_BAABER010000031.1"/>
</dbReference>
<dbReference type="Proteomes" id="UP000625682">
    <property type="component" value="Unassembled WGS sequence"/>
</dbReference>
<evidence type="ECO:0000313" key="12">
    <source>
        <dbReference type="EMBL" id="GGJ58772.1"/>
    </source>
</evidence>
<dbReference type="InterPro" id="IPR001086">
    <property type="entry name" value="Preph_deHydtase"/>
</dbReference>
<dbReference type="GO" id="GO:0005737">
    <property type="term" value="C:cytoplasm"/>
    <property type="evidence" value="ECO:0007669"/>
    <property type="project" value="TreeGrafter"/>
</dbReference>
<keyword evidence="4" id="KW-0028">Amino-acid biosynthesis</keyword>
<dbReference type="EMBL" id="BMMU01000029">
    <property type="protein sequence ID" value="GGJ58772.1"/>
    <property type="molecule type" value="Genomic_DNA"/>
</dbReference>
<evidence type="ECO:0000256" key="5">
    <source>
        <dbReference type="ARBA" id="ARBA00023141"/>
    </source>
</evidence>
<dbReference type="InterPro" id="IPR008242">
    <property type="entry name" value="Chor_mutase/pphenate_deHydtase"/>
</dbReference>
<dbReference type="EC" id="4.2.1.51" evidence="2"/>
<evidence type="ECO:0000256" key="2">
    <source>
        <dbReference type="ARBA" id="ARBA00013147"/>
    </source>
</evidence>
<evidence type="ECO:0000259" key="10">
    <source>
        <dbReference type="PROSITE" id="PS51171"/>
    </source>
</evidence>
<dbReference type="PANTHER" id="PTHR21022:SF19">
    <property type="entry name" value="PREPHENATE DEHYDRATASE-RELATED"/>
    <property type="match status" value="1"/>
</dbReference>
<dbReference type="InterPro" id="IPR045865">
    <property type="entry name" value="ACT-like_dom_sf"/>
</dbReference>
<evidence type="ECO:0000259" key="11">
    <source>
        <dbReference type="PROSITE" id="PS51671"/>
    </source>
</evidence>
<reference evidence="12" key="2">
    <citation type="submission" date="2020-09" db="EMBL/GenBank/DDBJ databases">
        <authorList>
            <person name="Sun Q."/>
            <person name="Zhou Y."/>
        </authorList>
    </citation>
    <scope>NUCLEOTIDE SEQUENCE</scope>
    <source>
        <strain evidence="12">CGMCC 4.7272</strain>
    </source>
</reference>
<accession>A0A917LDQ3</accession>
<reference evidence="12" key="1">
    <citation type="journal article" date="2014" name="Int. J. Syst. Evol. Microbiol.">
        <title>Complete genome sequence of Corynebacterium casei LMG S-19264T (=DSM 44701T), isolated from a smear-ripened cheese.</title>
        <authorList>
            <consortium name="US DOE Joint Genome Institute (JGI-PGF)"/>
            <person name="Walter F."/>
            <person name="Albersmeier A."/>
            <person name="Kalinowski J."/>
            <person name="Ruckert C."/>
        </authorList>
    </citation>
    <scope>NUCLEOTIDE SEQUENCE</scope>
    <source>
        <strain evidence="12">CGMCC 4.7272</strain>
    </source>
</reference>
<evidence type="ECO:0000256" key="9">
    <source>
        <dbReference type="PIRSR" id="PIRSR001500-2"/>
    </source>
</evidence>
<dbReference type="PANTHER" id="PTHR21022">
    <property type="entry name" value="PREPHENATE DEHYDRATASE P PROTEIN"/>
    <property type="match status" value="1"/>
</dbReference>
<comment type="pathway">
    <text evidence="1">Amino-acid biosynthesis; L-phenylalanine biosynthesis; phenylpyruvate from prephenate: step 1/1.</text>
</comment>
<evidence type="ECO:0000256" key="3">
    <source>
        <dbReference type="ARBA" id="ARBA00021872"/>
    </source>
</evidence>
<sequence>MTYAYLGPEGTFTESAVRRLAGGSVRDAVPFPSVPAAVESLVSGRSERAVVPLENSVSGVVPATLGELVTHAGRIRIDAQLSIGVSFDLMAAAGTELSDVRRVVTHPHAHGQCGRWVRRHLPHAELVTAASTAEAARAVADRTAPRDAAIASSAAAARYGLTVLASDIGARQDAMTRFVSLRRSGPEGPPTDRDRTALLITSDRSDPGVLTGVLGELSARQVSVTWIQSWPRPAEHGRYHFLVEVDGHITEGGLAEAVVAMRRGVDSLTLLGSYPYLVDHALVGERTAA</sequence>
<dbReference type="PIRSF" id="PIRSF001500">
    <property type="entry name" value="Chor_mut_pdt_Ppr"/>
    <property type="match status" value="1"/>
</dbReference>
<feature type="domain" description="ACT" evidence="11">
    <location>
        <begin position="198"/>
        <end position="275"/>
    </location>
</feature>
<dbReference type="SUPFAM" id="SSF53850">
    <property type="entry name" value="Periplasmic binding protein-like II"/>
    <property type="match status" value="1"/>
</dbReference>
<evidence type="ECO:0000256" key="4">
    <source>
        <dbReference type="ARBA" id="ARBA00022605"/>
    </source>
</evidence>
<keyword evidence="5" id="KW-0057">Aromatic amino acid biosynthesis</keyword>
<evidence type="ECO:0000256" key="7">
    <source>
        <dbReference type="ARBA" id="ARBA00023239"/>
    </source>
</evidence>
<evidence type="ECO:0000256" key="1">
    <source>
        <dbReference type="ARBA" id="ARBA00004741"/>
    </source>
</evidence>
<comment type="catalytic activity">
    <reaction evidence="8">
        <text>prephenate + H(+) = 3-phenylpyruvate + CO2 + H2O</text>
        <dbReference type="Rhea" id="RHEA:21648"/>
        <dbReference type="ChEBI" id="CHEBI:15377"/>
        <dbReference type="ChEBI" id="CHEBI:15378"/>
        <dbReference type="ChEBI" id="CHEBI:16526"/>
        <dbReference type="ChEBI" id="CHEBI:18005"/>
        <dbReference type="ChEBI" id="CHEBI:29934"/>
        <dbReference type="EC" id="4.2.1.51"/>
    </reaction>
</comment>
<evidence type="ECO:0000256" key="8">
    <source>
        <dbReference type="ARBA" id="ARBA00047848"/>
    </source>
</evidence>
<keyword evidence="7" id="KW-0456">Lyase</keyword>
<gene>
    <name evidence="12" type="ORF">GCM10012282_65210</name>
</gene>
<evidence type="ECO:0000313" key="13">
    <source>
        <dbReference type="Proteomes" id="UP000625682"/>
    </source>
</evidence>
<dbReference type="GO" id="GO:0004664">
    <property type="term" value="F:prephenate dehydratase activity"/>
    <property type="evidence" value="ECO:0007669"/>
    <property type="project" value="UniProtKB-EC"/>
</dbReference>
<dbReference type="NCBIfam" id="NF008865">
    <property type="entry name" value="PRK11898.1"/>
    <property type="match status" value="1"/>
</dbReference>
<keyword evidence="6" id="KW-0584">Phenylalanine biosynthesis</keyword>
<proteinExistence type="predicted"/>
<dbReference type="SUPFAM" id="SSF55021">
    <property type="entry name" value="ACT-like"/>
    <property type="match status" value="1"/>
</dbReference>
<feature type="site" description="Essential for prephenate dehydratase activity" evidence="9">
    <location>
        <position position="176"/>
    </location>
</feature>
<dbReference type="PROSITE" id="PS51171">
    <property type="entry name" value="PREPHENATE_DEHYDR_3"/>
    <property type="match status" value="1"/>
</dbReference>
<dbReference type="PROSITE" id="PS51671">
    <property type="entry name" value="ACT"/>
    <property type="match status" value="1"/>
</dbReference>
<evidence type="ECO:0000256" key="6">
    <source>
        <dbReference type="ARBA" id="ARBA00023222"/>
    </source>
</evidence>